<organism evidence="2 4">
    <name type="scientific">Halobacterium salinarum (strain ATCC 33171 / DSM 3754 / JCM 8978 / NBRC 102687 / NCIMB 764 / 91-R6)</name>
    <dbReference type="NCBI Taxonomy" id="2597657"/>
    <lineage>
        <taxon>Archaea</taxon>
        <taxon>Methanobacteriati</taxon>
        <taxon>Methanobacteriota</taxon>
        <taxon>Stenosarchaea group</taxon>
        <taxon>Halobacteria</taxon>
        <taxon>Halobacteriales</taxon>
        <taxon>Halobacteriaceae</taxon>
        <taxon>Halobacterium</taxon>
    </lineage>
</organism>
<dbReference type="GeneID" id="68694335"/>
<protein>
    <recommendedName>
        <fullName evidence="1">DUF7993 domain-containing protein</fullName>
    </recommendedName>
</protein>
<evidence type="ECO:0000313" key="5">
    <source>
        <dbReference type="Proteomes" id="UP000323075"/>
    </source>
</evidence>
<dbReference type="EMBL" id="VRYN01000001">
    <property type="protein sequence ID" value="TYO81651.1"/>
    <property type="molecule type" value="Genomic_DNA"/>
</dbReference>
<reference evidence="2 4" key="1">
    <citation type="journal article" date="2019" name="Microbiol. Resour. Announc.">
        <title>The Genome Sequence of the Halobacterium salinarum Type Strain Is Closely Related to That of Laboratory Strains NRC-1 and R1.</title>
        <authorList>
            <person name="Pfeiffer F."/>
            <person name="Marchfelder A."/>
            <person name="Habermann B."/>
            <person name="Dyall-Smith M.L."/>
        </authorList>
    </citation>
    <scope>NUCLEOTIDE SEQUENCE [LARGE SCALE GENOMIC DNA]</scope>
    <source>
        <strain evidence="2">91-R6</strain>
        <strain evidence="4">ATCC 33171 / DSM 3754 / JCM 8978 / NBRC 102687 / NCIMB 764 / 91-R6</strain>
    </source>
</reference>
<accession>A0A4D6GV48</accession>
<name>A0A4D6GV48_HALS9</name>
<evidence type="ECO:0000313" key="3">
    <source>
        <dbReference type="EMBL" id="TYO81651.1"/>
    </source>
</evidence>
<evidence type="ECO:0000259" key="1">
    <source>
        <dbReference type="Pfam" id="PF25956"/>
    </source>
</evidence>
<dbReference type="EMBL" id="CP038631">
    <property type="protein sequence ID" value="QCC45381.1"/>
    <property type="molecule type" value="Genomic_DNA"/>
</dbReference>
<dbReference type="RefSeq" id="WP_010903219.1">
    <property type="nucleotide sequence ID" value="NZ_VRYN01000001.1"/>
</dbReference>
<dbReference type="InterPro" id="IPR058306">
    <property type="entry name" value="DUF7993"/>
</dbReference>
<reference evidence="3 5" key="2">
    <citation type="submission" date="2019-07" db="EMBL/GenBank/DDBJ databases">
        <title>Genomic Encyclopedia of Archaeal and Bacterial Type Strains, Phase II (KMG-II): from individual species to whole genera.</title>
        <authorList>
            <person name="Goeker M."/>
        </authorList>
    </citation>
    <scope>NUCLEOTIDE SEQUENCE [LARGE SCALE GENOMIC DNA]</scope>
    <source>
        <strain evidence="3 5">DSM 3754</strain>
    </source>
</reference>
<gene>
    <name evidence="3" type="ORF">APQ99_00158</name>
    <name evidence="2" type="ORF">HBSAL_08670</name>
</gene>
<reference evidence="2" key="3">
    <citation type="journal article" name="MicrobiologyOpen">
        <title>Whole-genome comparison between the type strain of Halobacterium salinarum (DSM 3754(T)) and the laboratory strains R1 and NRC-1.</title>
        <authorList>
            <person name="Pfeiffer F."/>
            <person name="Losensky G."/>
            <person name="Marchfelder A."/>
            <person name="Habermann B."/>
            <person name="Dyall-Smith M."/>
        </authorList>
    </citation>
    <scope>NUCLEOTIDE SEQUENCE</scope>
    <source>
        <strain evidence="2">91-R6</strain>
    </source>
</reference>
<sequence>MVADRITDGTRIAELLASEVTGHERAPYDRTSVVDAAPDVEPTADGARAYDVAHDGTVVARVFVQPERIRVAVFSGLDAADAAAEDAGLRARPVASDPARLVVFVASGAATKRALDVLGAAVAARED</sequence>
<dbReference type="AlphaFoldDB" id="A0A4D6GV48"/>
<proteinExistence type="predicted"/>
<evidence type="ECO:0000313" key="4">
    <source>
        <dbReference type="Proteomes" id="UP000296216"/>
    </source>
</evidence>
<feature type="domain" description="DUF7993" evidence="1">
    <location>
        <begin position="1"/>
        <end position="126"/>
    </location>
</feature>
<dbReference type="Pfam" id="PF25956">
    <property type="entry name" value="DUF7993"/>
    <property type="match status" value="1"/>
</dbReference>
<evidence type="ECO:0000313" key="2">
    <source>
        <dbReference type="EMBL" id="QCC45381.1"/>
    </source>
</evidence>
<dbReference type="Proteomes" id="UP000323075">
    <property type="component" value="Unassembled WGS sequence"/>
</dbReference>
<dbReference type="Proteomes" id="UP000296216">
    <property type="component" value="Chromosome"/>
</dbReference>